<evidence type="ECO:0000256" key="5">
    <source>
        <dbReference type="ARBA" id="ARBA00023136"/>
    </source>
</evidence>
<feature type="transmembrane region" description="Helical" evidence="6">
    <location>
        <begin position="145"/>
        <end position="167"/>
    </location>
</feature>
<dbReference type="InterPro" id="IPR011701">
    <property type="entry name" value="MFS"/>
</dbReference>
<name>A0ABS7PZT5_9SPHN</name>
<feature type="transmembrane region" description="Helical" evidence="6">
    <location>
        <begin position="354"/>
        <end position="375"/>
    </location>
</feature>
<keyword evidence="2" id="KW-0813">Transport</keyword>
<feature type="transmembrane region" description="Helical" evidence="6">
    <location>
        <begin position="489"/>
        <end position="509"/>
    </location>
</feature>
<dbReference type="PROSITE" id="PS50850">
    <property type="entry name" value="MFS"/>
    <property type="match status" value="1"/>
</dbReference>
<keyword evidence="4 6" id="KW-1133">Transmembrane helix</keyword>
<feature type="transmembrane region" description="Helical" evidence="6">
    <location>
        <begin position="280"/>
        <end position="297"/>
    </location>
</feature>
<dbReference type="PANTHER" id="PTHR23505:SF79">
    <property type="entry name" value="PROTEIN SPINSTER"/>
    <property type="match status" value="1"/>
</dbReference>
<organism evidence="8 9">
    <name type="scientific">Sphingomonas colocasiae</name>
    <dbReference type="NCBI Taxonomy" id="1848973"/>
    <lineage>
        <taxon>Bacteria</taxon>
        <taxon>Pseudomonadati</taxon>
        <taxon>Pseudomonadota</taxon>
        <taxon>Alphaproteobacteria</taxon>
        <taxon>Sphingomonadales</taxon>
        <taxon>Sphingomonadaceae</taxon>
        <taxon>Sphingomonas</taxon>
    </lineage>
</organism>
<gene>
    <name evidence="8" type="ORF">K7G82_24620</name>
</gene>
<sequence>MTTNVDQPRPASGAYKAYVLFILMLVYVFNLLDRQILSILAESIKHDLGISDSEIGFLLGISFAVFYAVFGIPLGKAADIVNRTRLVSIGLAAWSVMTALSGAARSFGFLAMCRMGVGVGEASASPAVYSLLCDYFPKHQRTTAIAIYTSGLFIGAGLGLTLGGWVLSAWTSAYPDPALAPLQLKAWQAAFVIVGCPGLLLALFVAALREPIRGALDGQTIAPERRPMRAIAIETLTMLPATGAMVLYRVAGRRALLTNLAIALTTALGGALVGRLTGDHLQWGVLAFGLYAVCTWTQKFRAVDPDGFKSIFGNRSLLLGFGGFAGCCFLTIGPLAWLAVYFQRTLGATPSDVGLMLGLSYAVAGFSGITLGAMLTDRLILSHGERVRLVFSAAAISCASAALIACLLTASTSVAYAWTVPFNFFSAMWLAPAAANVSSQVPPNIRATASAIYIVTQVFLGTAMAPFVVGALSDQLMVWGVSAEQSVQQALLLSQLALIPAVICLVWGWRRMKA</sequence>
<dbReference type="RefSeq" id="WP_222992609.1">
    <property type="nucleotide sequence ID" value="NZ_JAINVV010000012.1"/>
</dbReference>
<dbReference type="InterPro" id="IPR036259">
    <property type="entry name" value="MFS_trans_sf"/>
</dbReference>
<dbReference type="InterPro" id="IPR044770">
    <property type="entry name" value="MFS_spinster-like"/>
</dbReference>
<dbReference type="InterPro" id="IPR020846">
    <property type="entry name" value="MFS_dom"/>
</dbReference>
<keyword evidence="9" id="KW-1185">Reference proteome</keyword>
<feature type="transmembrane region" description="Helical" evidence="6">
    <location>
        <begin position="187"/>
        <end position="208"/>
    </location>
</feature>
<reference evidence="8 9" key="1">
    <citation type="submission" date="2021-08" db="EMBL/GenBank/DDBJ databases">
        <authorList>
            <person name="Tuo L."/>
        </authorList>
    </citation>
    <scope>NUCLEOTIDE SEQUENCE [LARGE SCALE GENOMIC DNA]</scope>
    <source>
        <strain evidence="8 9">JCM 31229</strain>
    </source>
</reference>
<evidence type="ECO:0000313" key="8">
    <source>
        <dbReference type="EMBL" id="MBY8825509.1"/>
    </source>
</evidence>
<feature type="transmembrane region" description="Helical" evidence="6">
    <location>
        <begin position="416"/>
        <end position="435"/>
    </location>
</feature>
<evidence type="ECO:0000256" key="1">
    <source>
        <dbReference type="ARBA" id="ARBA00004141"/>
    </source>
</evidence>
<evidence type="ECO:0000256" key="2">
    <source>
        <dbReference type="ARBA" id="ARBA00022448"/>
    </source>
</evidence>
<accession>A0ABS7PZT5</accession>
<protein>
    <submittedName>
        <fullName evidence="8">MFS transporter</fullName>
    </submittedName>
</protein>
<dbReference type="Pfam" id="PF07690">
    <property type="entry name" value="MFS_1"/>
    <property type="match status" value="1"/>
</dbReference>
<feature type="transmembrane region" description="Helical" evidence="6">
    <location>
        <begin position="317"/>
        <end position="342"/>
    </location>
</feature>
<feature type="transmembrane region" description="Helical" evidence="6">
    <location>
        <begin position="387"/>
        <end position="410"/>
    </location>
</feature>
<dbReference type="EMBL" id="JAINVV010000012">
    <property type="protein sequence ID" value="MBY8825509.1"/>
    <property type="molecule type" value="Genomic_DNA"/>
</dbReference>
<evidence type="ECO:0000256" key="4">
    <source>
        <dbReference type="ARBA" id="ARBA00022989"/>
    </source>
</evidence>
<evidence type="ECO:0000256" key="3">
    <source>
        <dbReference type="ARBA" id="ARBA00022692"/>
    </source>
</evidence>
<feature type="transmembrane region" description="Helical" evidence="6">
    <location>
        <begin position="255"/>
        <end position="274"/>
    </location>
</feature>
<dbReference type="SUPFAM" id="SSF103473">
    <property type="entry name" value="MFS general substrate transporter"/>
    <property type="match status" value="1"/>
</dbReference>
<dbReference type="PANTHER" id="PTHR23505">
    <property type="entry name" value="SPINSTER"/>
    <property type="match status" value="1"/>
</dbReference>
<dbReference type="Gene3D" id="1.20.1250.20">
    <property type="entry name" value="MFS general substrate transporter like domains"/>
    <property type="match status" value="2"/>
</dbReference>
<proteinExistence type="predicted"/>
<comment type="caution">
    <text evidence="8">The sequence shown here is derived from an EMBL/GenBank/DDBJ whole genome shotgun (WGS) entry which is preliminary data.</text>
</comment>
<feature type="transmembrane region" description="Helical" evidence="6">
    <location>
        <begin position="86"/>
        <end position="104"/>
    </location>
</feature>
<keyword evidence="5 6" id="KW-0472">Membrane</keyword>
<feature type="transmembrane region" description="Helical" evidence="6">
    <location>
        <begin position="53"/>
        <end position="74"/>
    </location>
</feature>
<evidence type="ECO:0000256" key="6">
    <source>
        <dbReference type="SAM" id="Phobius"/>
    </source>
</evidence>
<dbReference type="Proteomes" id="UP000706039">
    <property type="component" value="Unassembled WGS sequence"/>
</dbReference>
<feature type="transmembrane region" description="Helical" evidence="6">
    <location>
        <begin position="15"/>
        <end position="32"/>
    </location>
</feature>
<feature type="domain" description="Major facilitator superfamily (MFS) profile" evidence="7">
    <location>
        <begin position="19"/>
        <end position="512"/>
    </location>
</feature>
<comment type="subcellular location">
    <subcellularLocation>
        <location evidence="1">Membrane</location>
        <topology evidence="1">Multi-pass membrane protein</topology>
    </subcellularLocation>
</comment>
<keyword evidence="3 6" id="KW-0812">Transmembrane</keyword>
<evidence type="ECO:0000259" key="7">
    <source>
        <dbReference type="PROSITE" id="PS50850"/>
    </source>
</evidence>
<feature type="transmembrane region" description="Helical" evidence="6">
    <location>
        <begin position="447"/>
        <end position="469"/>
    </location>
</feature>
<evidence type="ECO:0000313" key="9">
    <source>
        <dbReference type="Proteomes" id="UP000706039"/>
    </source>
</evidence>